<evidence type="ECO:0000259" key="1">
    <source>
        <dbReference type="Pfam" id="PF17116"/>
    </source>
</evidence>
<accession>A0A7D3XD59</accession>
<dbReference type="InterPro" id="IPR031345">
    <property type="entry name" value="T9SS_Plug_N"/>
</dbReference>
<dbReference type="EMBL" id="CP041345">
    <property type="protein sequence ID" value="QKG79512.1"/>
    <property type="molecule type" value="Genomic_DNA"/>
</dbReference>
<dbReference type="AlphaFoldDB" id="A0A7D3XD59"/>
<protein>
    <submittedName>
        <fullName evidence="2">DUF5103 domain-containing protein</fullName>
    </submittedName>
</protein>
<proteinExistence type="predicted"/>
<dbReference type="Pfam" id="PF17116">
    <property type="entry name" value="T9SS_plug_1st"/>
    <property type="match status" value="1"/>
</dbReference>
<gene>
    <name evidence="2" type="ORF">FHG85_04255</name>
</gene>
<evidence type="ECO:0000313" key="2">
    <source>
        <dbReference type="EMBL" id="QKG79512.1"/>
    </source>
</evidence>
<dbReference type="Proteomes" id="UP000500961">
    <property type="component" value="Chromosome"/>
</dbReference>
<dbReference type="InterPro" id="IPR013783">
    <property type="entry name" value="Ig-like_fold"/>
</dbReference>
<dbReference type="Gene3D" id="2.60.40.10">
    <property type="entry name" value="Immunoglobulins"/>
    <property type="match status" value="1"/>
</dbReference>
<sequence length="438" mass="51410">MYIKHFRYLHISISILLIIAQIYCYGNNNLNRKIVFKKDKSLTNITSDNIKSVKIYKTGFELNQPIIELGSEEKITLEFDDISADSEQYEYTVIHCNYNWEPTGLSFMEFAEGFEFNPIYDYSYSSGTLIQYRHFSLELPNSEIKFKISGNYIIKIVKQGNHEGLVLQQRFKIHEPLVKINMSIRQPVSPNIQKTHQQLELNINTSAIGRIDPNNDIKVLVQQNNQSYNQLLFDTPLWVDGNTLIYSNATTPTIEGGNEYRQINLKSFHYQSSKIIRMLKYDGVYQTILASDYIVKSYRYIETQDINGKYLIKCDDVTNSKVEADYSWVYFTLSTEQMFDGDIYLFGELTGWEINPKYKLNFNPQNQSYEAKLLLKQGFYNYKYVFVSRDPENLDFNRIESSFFDTENSYTTYVYYKSPGVRYWRLVGVKGVSSRFKE</sequence>
<reference evidence="2 3" key="1">
    <citation type="submission" date="2019-07" db="EMBL/GenBank/DDBJ databases">
        <title>Thalassofilum flectens gen. nov., sp. nov., a novel moderate thermophilic anaerobe from a shallow sea hot spring in Kunashir Island (Russia), representing a new family in the order Bacteroidales, and proposal of Thalassofilacea fam. nov.</title>
        <authorList>
            <person name="Kochetkova T.V."/>
            <person name="Podosokorskaya O.A."/>
            <person name="Novikov A."/>
            <person name="Elcheninov A.G."/>
            <person name="Toshchakov S.V."/>
            <person name="Kublanov I.V."/>
        </authorList>
    </citation>
    <scope>NUCLEOTIDE SEQUENCE [LARGE SCALE GENOMIC DNA]</scope>
    <source>
        <strain evidence="2 3">38-H</strain>
    </source>
</reference>
<name>A0A7D3XD59_9BACT</name>
<dbReference type="RefSeq" id="WP_173073318.1">
    <property type="nucleotide sequence ID" value="NZ_CP041345.1"/>
</dbReference>
<feature type="domain" description="Type 9 secretion system plug protein N-terminal" evidence="1">
    <location>
        <begin position="50"/>
        <end position="174"/>
    </location>
</feature>
<keyword evidence="3" id="KW-1185">Reference proteome</keyword>
<organism evidence="2 3">
    <name type="scientific">Tenuifilum thalassicum</name>
    <dbReference type="NCBI Taxonomy" id="2590900"/>
    <lineage>
        <taxon>Bacteria</taxon>
        <taxon>Pseudomonadati</taxon>
        <taxon>Bacteroidota</taxon>
        <taxon>Bacteroidia</taxon>
        <taxon>Bacteroidales</taxon>
        <taxon>Tenuifilaceae</taxon>
        <taxon>Tenuifilum</taxon>
    </lineage>
</organism>
<dbReference type="KEGG" id="ttz:FHG85_04255"/>
<evidence type="ECO:0000313" key="3">
    <source>
        <dbReference type="Proteomes" id="UP000500961"/>
    </source>
</evidence>